<feature type="chain" id="PRO_5047077724" description="H-type lectin domain-containing protein" evidence="1">
    <location>
        <begin position="24"/>
        <end position="355"/>
    </location>
</feature>
<dbReference type="Proteomes" id="UP001611383">
    <property type="component" value="Chromosome"/>
</dbReference>
<dbReference type="InterPro" id="IPR037221">
    <property type="entry name" value="H-type_lectin_dom_sf"/>
</dbReference>
<dbReference type="InterPro" id="IPR019019">
    <property type="entry name" value="H-type_lectin_domain"/>
</dbReference>
<evidence type="ECO:0000313" key="3">
    <source>
        <dbReference type="EMBL" id="WNG43578.1"/>
    </source>
</evidence>
<name>A0ABY9WIY1_9BACT</name>
<protein>
    <recommendedName>
        <fullName evidence="2">H-type lectin domain-containing protein</fullName>
    </recommendedName>
</protein>
<organism evidence="3 4">
    <name type="scientific">Archangium minus</name>
    <dbReference type="NCBI Taxonomy" id="83450"/>
    <lineage>
        <taxon>Bacteria</taxon>
        <taxon>Pseudomonadati</taxon>
        <taxon>Myxococcota</taxon>
        <taxon>Myxococcia</taxon>
        <taxon>Myxococcales</taxon>
        <taxon>Cystobacterineae</taxon>
        <taxon>Archangiaceae</taxon>
        <taxon>Archangium</taxon>
    </lineage>
</organism>
<evidence type="ECO:0000259" key="2">
    <source>
        <dbReference type="Pfam" id="PF09458"/>
    </source>
</evidence>
<evidence type="ECO:0000256" key="1">
    <source>
        <dbReference type="SAM" id="SignalP"/>
    </source>
</evidence>
<dbReference type="EMBL" id="CP043494">
    <property type="protein sequence ID" value="WNG43578.1"/>
    <property type="molecule type" value="Genomic_DNA"/>
</dbReference>
<evidence type="ECO:0000313" key="4">
    <source>
        <dbReference type="Proteomes" id="UP001611383"/>
    </source>
</evidence>
<dbReference type="Gene3D" id="2.60.40.2080">
    <property type="match status" value="1"/>
</dbReference>
<gene>
    <name evidence="3" type="ORF">F0U60_05260</name>
</gene>
<reference evidence="3 4" key="1">
    <citation type="submission" date="2019-08" db="EMBL/GenBank/DDBJ databases">
        <title>Archangium and Cystobacter genomes.</title>
        <authorList>
            <person name="Chen I.-C.K."/>
            <person name="Wielgoss S."/>
        </authorList>
    </citation>
    <scope>NUCLEOTIDE SEQUENCE [LARGE SCALE GENOMIC DNA]</scope>
    <source>
        <strain evidence="3 4">Cbm 6</strain>
    </source>
</reference>
<dbReference type="SUPFAM" id="SSF141086">
    <property type="entry name" value="Agglutinin HPA-like"/>
    <property type="match status" value="1"/>
</dbReference>
<dbReference type="RefSeq" id="WP_395814803.1">
    <property type="nucleotide sequence ID" value="NZ_CP043494.1"/>
</dbReference>
<sequence>MPPKRILSILYVLLLALPLAARAQTSPRAVSIRIQCELREVSQTGATSVRDCQSLFGWFEGRLDWRSGGTVGDDASGTLLYSEIGRFYATHSFDGEVLVYADGNGVSEDFQQRYLTPSEHNVLTAPDVRVVLYARKRDDYVLLTDQRFMPVASAAWARYAEEAMRFSGELRGDVQGPQEGTRVVGLQNVPVSESAPSLGQQLRFDGSQWAPSSLTGSDVPGGSGHYIQNQDGAPQDARFSISGTASVGALQVGGGTTLQRLQMGTFVLNPPGRCGGYPVVKCNYTYSFWFPKTFSSPPTVLASPRSECWDCSDTFNVTVRSVTNRGFDVVVTRTDPNRAGGDWGQSLRIDFLAGN</sequence>
<proteinExistence type="predicted"/>
<feature type="domain" description="H-type lectin" evidence="2">
    <location>
        <begin position="288"/>
        <end position="338"/>
    </location>
</feature>
<feature type="signal peptide" evidence="1">
    <location>
        <begin position="1"/>
        <end position="23"/>
    </location>
</feature>
<dbReference type="Pfam" id="PF09458">
    <property type="entry name" value="H_lectin"/>
    <property type="match status" value="1"/>
</dbReference>
<keyword evidence="4" id="KW-1185">Reference proteome</keyword>
<keyword evidence="1" id="KW-0732">Signal</keyword>
<accession>A0ABY9WIY1</accession>